<proteinExistence type="predicted"/>
<dbReference type="Pfam" id="PF04578">
    <property type="entry name" value="DUF594"/>
    <property type="match status" value="1"/>
</dbReference>
<dbReference type="InterPro" id="IPR025315">
    <property type="entry name" value="DUF4220"/>
</dbReference>
<feature type="transmembrane region" description="Helical" evidence="1">
    <location>
        <begin position="56"/>
        <end position="77"/>
    </location>
</feature>
<evidence type="ECO:0000313" key="4">
    <source>
        <dbReference type="Proteomes" id="UP001634007"/>
    </source>
</evidence>
<reference evidence="3 4" key="1">
    <citation type="submission" date="2024-11" db="EMBL/GenBank/DDBJ databases">
        <title>Chromosome-level genome assembly of Eucalyptus globulus Labill. provides insights into its genome evolution.</title>
        <authorList>
            <person name="Li X."/>
        </authorList>
    </citation>
    <scope>NUCLEOTIDE SEQUENCE [LARGE SCALE GENOMIC DNA]</scope>
    <source>
        <strain evidence="3">CL2024</strain>
        <tissue evidence="3">Fresh tender leaves</tissue>
    </source>
</reference>
<feature type="domain" description="DUF4220" evidence="2">
    <location>
        <begin position="63"/>
        <end position="380"/>
    </location>
</feature>
<feature type="transmembrane region" description="Helical" evidence="1">
    <location>
        <begin position="25"/>
        <end position="44"/>
    </location>
</feature>
<dbReference type="Pfam" id="PF13968">
    <property type="entry name" value="DUF4220"/>
    <property type="match status" value="1"/>
</dbReference>
<keyword evidence="1" id="KW-0812">Transmembrane</keyword>
<protein>
    <recommendedName>
        <fullName evidence="2">DUF4220 domain-containing protein</fullName>
    </recommendedName>
</protein>
<dbReference type="PANTHER" id="PTHR31325">
    <property type="entry name" value="OS01G0798800 PROTEIN-RELATED"/>
    <property type="match status" value="1"/>
</dbReference>
<keyword evidence="1" id="KW-0472">Membrane</keyword>
<accession>A0ABD3L7G3</accession>
<feature type="transmembrane region" description="Helical" evidence="1">
    <location>
        <begin position="311"/>
        <end position="331"/>
    </location>
</feature>
<dbReference type="InterPro" id="IPR007658">
    <property type="entry name" value="DUF594"/>
</dbReference>
<feature type="transmembrane region" description="Helical" evidence="1">
    <location>
        <begin position="512"/>
        <end position="536"/>
    </location>
</feature>
<organism evidence="3 4">
    <name type="scientific">Eucalyptus globulus</name>
    <name type="common">Tasmanian blue gum</name>
    <dbReference type="NCBI Taxonomy" id="34317"/>
    <lineage>
        <taxon>Eukaryota</taxon>
        <taxon>Viridiplantae</taxon>
        <taxon>Streptophyta</taxon>
        <taxon>Embryophyta</taxon>
        <taxon>Tracheophyta</taxon>
        <taxon>Spermatophyta</taxon>
        <taxon>Magnoliopsida</taxon>
        <taxon>eudicotyledons</taxon>
        <taxon>Gunneridae</taxon>
        <taxon>Pentapetalae</taxon>
        <taxon>rosids</taxon>
        <taxon>malvids</taxon>
        <taxon>Myrtales</taxon>
        <taxon>Myrtaceae</taxon>
        <taxon>Myrtoideae</taxon>
        <taxon>Eucalypteae</taxon>
        <taxon>Eucalyptus</taxon>
    </lineage>
</organism>
<dbReference type="Proteomes" id="UP001634007">
    <property type="component" value="Unassembled WGS sequence"/>
</dbReference>
<dbReference type="AlphaFoldDB" id="A0ABD3L7G3"/>
<name>A0ABD3L7G3_EUCGL</name>
<feature type="transmembrane region" description="Helical" evidence="1">
    <location>
        <begin position="278"/>
        <end position="299"/>
    </location>
</feature>
<evidence type="ECO:0000259" key="2">
    <source>
        <dbReference type="Pfam" id="PF13968"/>
    </source>
</evidence>
<keyword evidence="1" id="KW-1133">Transmembrane helix</keyword>
<feature type="transmembrane region" description="Helical" evidence="1">
    <location>
        <begin position="130"/>
        <end position="158"/>
    </location>
</feature>
<sequence>MAFFEWIATLELVAWEDLMDLWDEWGIQMLVIGSISFQAVLLFGNRRRHLTGRWGILTRMILWVTYLFATEVVPYSLGKLTGLRVRDPTQPEPTTELKALLAPLLLLQLGYPDNMTAYSMEDNRLGWRRVLNMFVVVAVVSGVLIRCLIYSSLAFLYIPMFVAGMVKYGEGVWTLKSALGWNIGIIGKESKPVSIPHSLRDLPEEIHGLDLLVKAYYRFHCLKPHRENWIYRPEFISPPLLSIKDCSLDAFRVTEMELGFLYDALYTKAPIIYTKLGLFVRFVSFFGLFVTLGAFRILARSLPQDVSAYTNFTFAVLVVTFLIEMYQILLLPYSDWAIVKMAERHKWPLVLHFLRSLALRSADRWRRWSNKVDQFDLLSYCLQDDWTRYISFLKCFGLREYIKRTWFLNRAGIGPVCFTTDDKMKLMEELQRFEEVGASQLLRFEEVGASHRFSKRAEWTFRRFTRAQELKWSVDGGFDKCIVVWHIATNLCYQCSRGSSNFRKGSKLISNYMMYLPAIHPYMLSVITGDIVFAYACSEIKSILKRKTSIKTVEDLARSILTTEQPTASSSLTRDRDATGTSQWDVKSYSKRLFGWLRNREDKWEVIYSFWVEMLLSAAMNCRLSHHANQLRRGGELITVLWLLSAHKTDKINP</sequence>
<comment type="caution">
    <text evidence="3">The sequence shown here is derived from an EMBL/GenBank/DDBJ whole genome shotgun (WGS) entry which is preliminary data.</text>
</comment>
<gene>
    <name evidence="3" type="ORF">ACJRO7_013399</name>
</gene>
<evidence type="ECO:0000313" key="3">
    <source>
        <dbReference type="EMBL" id="KAL3744135.1"/>
    </source>
</evidence>
<dbReference type="EMBL" id="JBJKBG010000003">
    <property type="protein sequence ID" value="KAL3744135.1"/>
    <property type="molecule type" value="Genomic_DNA"/>
</dbReference>
<evidence type="ECO:0000256" key="1">
    <source>
        <dbReference type="SAM" id="Phobius"/>
    </source>
</evidence>
<keyword evidence="4" id="KW-1185">Reference proteome</keyword>